<comment type="caution">
    <text evidence="3">The sequence shown here is derived from an EMBL/GenBank/DDBJ whole genome shotgun (WGS) entry which is preliminary data.</text>
</comment>
<dbReference type="EMBL" id="BJNY01000006">
    <property type="protein sequence ID" value="GED05646.1"/>
    <property type="molecule type" value="Genomic_DNA"/>
</dbReference>
<proteinExistence type="predicted"/>
<evidence type="ECO:0000313" key="4">
    <source>
        <dbReference type="Proteomes" id="UP000316612"/>
    </source>
</evidence>
<feature type="signal peptide" evidence="2">
    <location>
        <begin position="1"/>
        <end position="31"/>
    </location>
</feature>
<dbReference type="PANTHER" id="PTHR40050:SF1">
    <property type="entry name" value="INNER SPORE COAT PROTEIN H"/>
    <property type="match status" value="1"/>
</dbReference>
<keyword evidence="4" id="KW-1185">Reference proteome</keyword>
<evidence type="ECO:0000313" key="3">
    <source>
        <dbReference type="EMBL" id="GED05646.1"/>
    </source>
</evidence>
<feature type="compositionally biased region" description="Polar residues" evidence="1">
    <location>
        <begin position="518"/>
        <end position="529"/>
    </location>
</feature>
<feature type="chain" id="PRO_5039475942" evidence="2">
    <location>
        <begin position="32"/>
        <end position="548"/>
    </location>
</feature>
<feature type="compositionally biased region" description="Polar residues" evidence="1">
    <location>
        <begin position="538"/>
        <end position="548"/>
    </location>
</feature>
<dbReference type="OrthoDB" id="3280828at2"/>
<feature type="region of interest" description="Disordered" evidence="1">
    <location>
        <begin position="408"/>
        <end position="447"/>
    </location>
</feature>
<dbReference type="PANTHER" id="PTHR40050">
    <property type="entry name" value="INNER SPORE COAT PROTEIN H"/>
    <property type="match status" value="1"/>
</dbReference>
<evidence type="ECO:0000256" key="1">
    <source>
        <dbReference type="SAM" id="MobiDB-lite"/>
    </source>
</evidence>
<evidence type="ECO:0000256" key="2">
    <source>
        <dbReference type="SAM" id="SignalP"/>
    </source>
</evidence>
<dbReference type="AlphaFoldDB" id="A0A4Y4DL24"/>
<dbReference type="RefSeq" id="WP_141362934.1">
    <property type="nucleotide sequence ID" value="NZ_BAAAJL010000007.1"/>
</dbReference>
<organism evidence="3 4">
    <name type="scientific">Glutamicibacter uratoxydans</name>
    <name type="common">Arthrobacter uratoxydans</name>
    <dbReference type="NCBI Taxonomy" id="43667"/>
    <lineage>
        <taxon>Bacteria</taxon>
        <taxon>Bacillati</taxon>
        <taxon>Actinomycetota</taxon>
        <taxon>Actinomycetes</taxon>
        <taxon>Micrococcales</taxon>
        <taxon>Micrococcaceae</taxon>
        <taxon>Glutamicibacter</taxon>
    </lineage>
</organism>
<name>A0A4Y4DL24_GLUUR</name>
<protein>
    <submittedName>
        <fullName evidence="3">Cellulosomal protein</fullName>
    </submittedName>
</protein>
<feature type="region of interest" description="Disordered" evidence="1">
    <location>
        <begin position="518"/>
        <end position="548"/>
    </location>
</feature>
<reference evidence="3 4" key="1">
    <citation type="submission" date="2019-06" db="EMBL/GenBank/DDBJ databases">
        <title>Whole genome shotgun sequence of Glutamicibacter uratoxydans NBRC 15515.</title>
        <authorList>
            <person name="Hosoyama A."/>
            <person name="Uohara A."/>
            <person name="Ohji S."/>
            <person name="Ichikawa N."/>
        </authorList>
    </citation>
    <scope>NUCLEOTIDE SEQUENCE [LARGE SCALE GENOMIC DNA]</scope>
    <source>
        <strain evidence="3 4">NBRC 15515</strain>
    </source>
</reference>
<sequence length="548" mass="58845">MNPPVPDRPGRRYSRLNMLAASLSIAALALAGCSASASPDSQSSSVINTSVSTETASFFNSDKVHEINVEVSEDSVQKALKAYEDDQSKEWVSATVTIDGKEFTNVGLRLKGNSTLRQADTSSNAADLPWQIRLDKYVKGQSYSGRTQFVVRTNNSQTSLNEAVALELLGEAGLATEHAAATRFTFNGKDAQLRLVIDNPSDELYSQESFNEDGITYKADASGDYSYRGDQGSDYESAFSVESGREVLTPVAEFLNFVNNSSDEDFASQLAQKLDVNQFAAYLAMQDLVSNSDDIDGPGNNSYLRYDQSNGTMTVVAWDQNLSFGGMGWGKNPDGGQNPGRRQDFDSDSLLKQFLPDGADLADAKTQILKGVLPDGAALPEGMALNSGAQLITVLKSLVEGKMPNDITFQGMDPGNGKRPQMPGGQDGAKPDDAQTQGGRGFGSKSNPLVTRFLANDEFNAKVEQAKSELKTKLYDSGTAKKILDKWSTLLTEQAVDLVDAETIASESSKIAAYFTADVSSSQPGSVQPRSEEEDEPSSNASTLADQS</sequence>
<accession>A0A4Y4DL24</accession>
<dbReference type="InterPro" id="IPR014867">
    <property type="entry name" value="Spore_coat_CotH_CotH2/3/7"/>
</dbReference>
<dbReference type="Pfam" id="PF08757">
    <property type="entry name" value="CotH"/>
    <property type="match status" value="1"/>
</dbReference>
<gene>
    <name evidence="3" type="ORF">AUR04nite_11780</name>
</gene>
<dbReference type="Proteomes" id="UP000316612">
    <property type="component" value="Unassembled WGS sequence"/>
</dbReference>
<keyword evidence="2" id="KW-0732">Signal</keyword>